<organism evidence="1 2">
    <name type="scientific">Magnetospirillum aberrantis SpK</name>
    <dbReference type="NCBI Taxonomy" id="908842"/>
    <lineage>
        <taxon>Bacteria</taxon>
        <taxon>Pseudomonadati</taxon>
        <taxon>Pseudomonadota</taxon>
        <taxon>Alphaproteobacteria</taxon>
        <taxon>Rhodospirillales</taxon>
        <taxon>Rhodospirillaceae</taxon>
        <taxon>Magnetospirillum</taxon>
    </lineage>
</organism>
<dbReference type="RefSeq" id="WP_163677657.1">
    <property type="nucleotide sequence ID" value="NZ_JAAIYP010000035.1"/>
</dbReference>
<proteinExistence type="predicted"/>
<evidence type="ECO:0000313" key="1">
    <source>
        <dbReference type="EMBL" id="NFV80194.1"/>
    </source>
</evidence>
<comment type="caution">
    <text evidence="1">The sequence shown here is derived from an EMBL/GenBank/DDBJ whole genome shotgun (WGS) entry which is preliminary data.</text>
</comment>
<gene>
    <name evidence="1" type="ORF">G4223_08730</name>
</gene>
<dbReference type="EMBL" id="JAAIYP010000035">
    <property type="protein sequence ID" value="NFV80194.1"/>
    <property type="molecule type" value="Genomic_DNA"/>
</dbReference>
<name>A0A7C9UZA2_9PROT</name>
<keyword evidence="2" id="KW-1185">Reference proteome</keyword>
<sequence>MHSPSGAFQNGDEFHHCPACGRRTRHRVSRERKLAPVLWCQSCFHVHVETAPIARSPQSEERAA</sequence>
<dbReference type="Proteomes" id="UP000480684">
    <property type="component" value="Unassembled WGS sequence"/>
</dbReference>
<evidence type="ECO:0000313" key="2">
    <source>
        <dbReference type="Proteomes" id="UP000480684"/>
    </source>
</evidence>
<dbReference type="AlphaFoldDB" id="A0A7C9UZA2"/>
<reference evidence="1 2" key="1">
    <citation type="submission" date="2020-02" db="EMBL/GenBank/DDBJ databases">
        <authorList>
            <person name="Dziuba M."/>
            <person name="Kuznetsov B."/>
            <person name="Mardanov A."/>
            <person name="Ravin N."/>
            <person name="Grouzdev D."/>
        </authorList>
    </citation>
    <scope>NUCLEOTIDE SEQUENCE [LARGE SCALE GENOMIC DNA]</scope>
    <source>
        <strain evidence="1 2">SpK</strain>
    </source>
</reference>
<accession>A0A7C9UZA2</accession>
<protein>
    <submittedName>
        <fullName evidence="1">Uncharacterized protein</fullName>
    </submittedName>
</protein>